<comment type="similarity">
    <text evidence="1">Belongs to the protein kinase superfamily. CAMK Ser/Thr protein kinase family.</text>
</comment>
<dbReference type="SUPFAM" id="SSF50044">
    <property type="entry name" value="SH3-domain"/>
    <property type="match status" value="1"/>
</dbReference>
<dbReference type="SMART" id="SM00409">
    <property type="entry name" value="IG"/>
    <property type="match status" value="10"/>
</dbReference>
<protein>
    <recommendedName>
        <fullName evidence="10">Titin</fullName>
    </recommendedName>
</protein>
<dbReference type="InterPro" id="IPR003961">
    <property type="entry name" value="FN3_dom"/>
</dbReference>
<dbReference type="InterPro" id="IPR003599">
    <property type="entry name" value="Ig_sub"/>
</dbReference>
<dbReference type="InterPro" id="IPR007110">
    <property type="entry name" value="Ig-like_dom"/>
</dbReference>
<proteinExistence type="inferred from homology"/>
<dbReference type="SUPFAM" id="SSF49265">
    <property type="entry name" value="Fibronectin type III"/>
    <property type="match status" value="3"/>
</dbReference>
<sequence>MMLMDLGRSKANMMITTSLGFFGKVPHLCFHQELSLLMLAGSGNSERRMMKANMMITTSLGFFGKVPHLCFHQELSLLMLAGSGNSERRMMNAASQDLGMMRAKRVEEMASLSERGGKDMLSAVLPHKWLGGSRCARSRGLLAFFSSLDFCVHCCALCARMYIPTLVMLQLLCSTDMSNSVFLKFADVREAVITEVHEGDVLFSTCSYIAETEGAINLVEGERVYVLECHNADWWFVKKHLAEEKGWVPAVLLLDEPNYTVYVQKKLHEKIDKLPVFEKPPPDEKATAPRFIEKLQPKHAPDGTTVQFECQVEGNSRPLITWFKQTAIILPSQDFQMYYDEDNVATLIISELFPEDTGLYTCVAKNNAGFASSSTELIVEAPLSDHGSDATVLSRKSLSRESSLADIIEGIPPTFSRKPKALCVDEGSDVELESRLVAIPEPEITWFSSGEELTTSDNVTVTTESDMHMYTSIVRIKKVRKSQEGQYEVVAKNRAGEATVQITLKVRTGEKEPPEVLEPLRSLITREGDGVVLSTQIVGHPTPEVTWLKNGKPLKQPTVKEGDTYILRLPHTTPADTAEYTVKAKNNMGRAETTASVIVEELKSLEPPLFVKRFQEEKVPEKGTVKLVAKVTGNPVPEITWLRNNEPLVPSSRVIQSYDGDNIILEIRGADSEVDAGDYKCVASNPVGKASHGAKITVDVERVTFTRKLERVVEVDENNLTTLECETSHTVSTKWFHNDKELSGMDHRIVIQEGRTHRVMIKKTTPKDAGTYKCTVKNQSTQTTLTVHEGKPEFIRKLQDSEVKEREVAILEVEVTSETADVTWHKDGEQLNEDGDKVVFEKHGNVRKLLIRGISVHDEGEYTCALEDQECTAEVIVVELPPEIITKLQDVTIAKGESATFEIELTKGDALVRWFKDGKDLQFTNHTQLSIDGKRQTLRISNSELPDVTLVPLHADVMFTVELSRPNVDVKWLKHGKVLKPTDRHIISSDGTVRKLVIKKVTLDDQTDYSCVAGNIKSSTILKVEIIEMAPRINLDSLKKVYKVKKGEDVTVEVKYTATPPPEDEWSVNGTVVKKSKKVTQTLGEDSASLTIKKVEELDIGSYTLRLSNNCGECSAELTLILMEVPSQPGTPEVIEVTDTTVTLHWKAPESDGNSPIINYVLEYHDRQDFTWIKANETFSIIETTHKVTNLEHNKEYMFRVTAVNEVGPSVPSHNTHYIKITTPVSQEPPTIQEPLKGVRDRLEADCHLVVHHWRLRDGKVFKSKHTTYETRVAKYVITETSETSGGTYACQAKNDVGFAETSCLVKIQEPPKFDVDDSLSMQKLRVTNQWKIEVKFRGYPKPEINWLKNGTPLTSTKHCSIFIDESSSTIAIYSLEKEDSGTYTIKAVNEAGSAVYNFSLRVIDKPSKPEGPLIVKDIRNESVTIEWKPPADDGGLEVSKYSVEKCDVEKMVWMKVADVEKDVSSYCVQKLRENSEYMFRVIAENPVGVSEALESETVTIRSHYDKPSSPRGPMNVSGMTATSFSISWQPPESDGGSPVVEYIVERREVGKKAWQKLSESALMQVGSTSAQYLQMEVTGLKTNVSYHMRVTAKNEIGCSPPFAPEDPITAGKRISAPSPPTNLTIIDITSKSVTLQWGPPLSTGGTELTGYIIEKRQSSSQKWTKVATLEPSVTQYCIANLKEKSEWFFQVFAENSIGLSPPACTDLISLKTHATPPSPPTAPLEIRSVGHNSVIIEWGIPVSDGGSPLEGYTIAMRNVKKTMWMEVGRVQAGVQKLTIKDLQENHDYLIRIYARNEVGASEPLESEEPFTVLRMTEMEPVEMDKLDTTAPTLSFSTETTTSWMREANMDADIHSYARGCLLKRDEYFFRIWYYARQLFKITEKIPLFLVNIFSLTKLNVKKNGTIDR</sequence>
<dbReference type="Pfam" id="PF07679">
    <property type="entry name" value="I-set"/>
    <property type="match status" value="10"/>
</dbReference>
<feature type="domain" description="Ig-like" evidence="6">
    <location>
        <begin position="1312"/>
        <end position="1402"/>
    </location>
</feature>
<dbReference type="Pfam" id="PF00018">
    <property type="entry name" value="SH3_1"/>
    <property type="match status" value="1"/>
</dbReference>
<evidence type="ECO:0000256" key="1">
    <source>
        <dbReference type="ARBA" id="ARBA00006692"/>
    </source>
</evidence>
<evidence type="ECO:0008006" key="10">
    <source>
        <dbReference type="Google" id="ProtNLM"/>
    </source>
</evidence>
<feature type="domain" description="Ig-like" evidence="6">
    <location>
        <begin position="792"/>
        <end position="876"/>
    </location>
</feature>
<dbReference type="InterPro" id="IPR003598">
    <property type="entry name" value="Ig_sub2"/>
</dbReference>
<dbReference type="CDD" id="cd00063">
    <property type="entry name" value="FN3"/>
    <property type="match status" value="5"/>
</dbReference>
<feature type="domain" description="Ig-like" evidence="6">
    <location>
        <begin position="1031"/>
        <end position="1119"/>
    </location>
</feature>
<dbReference type="PANTHER" id="PTHR13817:SF151">
    <property type="entry name" value="TITIN"/>
    <property type="match status" value="1"/>
</dbReference>
<dbReference type="EMBL" id="JARBHB010000001">
    <property type="protein sequence ID" value="KAJ8898143.1"/>
    <property type="molecule type" value="Genomic_DNA"/>
</dbReference>
<feature type="domain" description="Ig-like" evidence="6">
    <location>
        <begin position="413"/>
        <end position="505"/>
    </location>
</feature>
<dbReference type="PROSITE" id="PS50835">
    <property type="entry name" value="IG_LIKE"/>
    <property type="match status" value="9"/>
</dbReference>
<dbReference type="Gene3D" id="2.60.40.10">
    <property type="entry name" value="Immunoglobulins"/>
    <property type="match status" value="16"/>
</dbReference>
<name>A0ABQ9IN82_9NEOP</name>
<dbReference type="InterPro" id="IPR013098">
    <property type="entry name" value="Ig_I-set"/>
</dbReference>
<dbReference type="SUPFAM" id="SSF48726">
    <property type="entry name" value="Immunoglobulin"/>
    <property type="match status" value="11"/>
</dbReference>
<dbReference type="InterPro" id="IPR013783">
    <property type="entry name" value="Ig-like_fold"/>
</dbReference>
<feature type="domain" description="SH3" evidence="5">
    <location>
        <begin position="197"/>
        <end position="258"/>
    </location>
</feature>
<feature type="domain" description="Ig-like" evidence="6">
    <location>
        <begin position="701"/>
        <end position="786"/>
    </location>
</feature>
<feature type="domain" description="Fibronectin type-III" evidence="7">
    <location>
        <begin position="1410"/>
        <end position="1504"/>
    </location>
</feature>
<dbReference type="InterPro" id="IPR036179">
    <property type="entry name" value="Ig-like_dom_sf"/>
</dbReference>
<dbReference type="InterPro" id="IPR036116">
    <property type="entry name" value="FN3_sf"/>
</dbReference>
<evidence type="ECO:0000259" key="7">
    <source>
        <dbReference type="PROSITE" id="PS50853"/>
    </source>
</evidence>
<dbReference type="Gene3D" id="2.30.30.40">
    <property type="entry name" value="SH3 Domains"/>
    <property type="match status" value="1"/>
</dbReference>
<evidence type="ECO:0000256" key="3">
    <source>
        <dbReference type="ARBA" id="ARBA00022737"/>
    </source>
</evidence>
<feature type="domain" description="Ig-like" evidence="6">
    <location>
        <begin position="514"/>
        <end position="598"/>
    </location>
</feature>
<dbReference type="InterPro" id="IPR001452">
    <property type="entry name" value="SH3_domain"/>
</dbReference>
<keyword evidence="3" id="KW-0677">Repeat</keyword>
<dbReference type="SMART" id="SM00060">
    <property type="entry name" value="FN3"/>
    <property type="match status" value="5"/>
</dbReference>
<feature type="domain" description="Ig-like" evidence="6">
    <location>
        <begin position="289"/>
        <end position="378"/>
    </location>
</feature>
<dbReference type="CDD" id="cd11856">
    <property type="entry name" value="SH3_p47phox_like"/>
    <property type="match status" value="1"/>
</dbReference>
<feature type="domain" description="Fibronectin type-III" evidence="7">
    <location>
        <begin position="1128"/>
        <end position="1225"/>
    </location>
</feature>
<evidence type="ECO:0000313" key="8">
    <source>
        <dbReference type="EMBL" id="KAJ8898143.1"/>
    </source>
</evidence>
<keyword evidence="2 4" id="KW-0728">SH3 domain</keyword>
<evidence type="ECO:0000256" key="2">
    <source>
        <dbReference type="ARBA" id="ARBA00022443"/>
    </source>
</evidence>
<feature type="domain" description="Fibronectin type-III" evidence="7">
    <location>
        <begin position="1720"/>
        <end position="1816"/>
    </location>
</feature>
<feature type="domain" description="Ig-like" evidence="6">
    <location>
        <begin position="882"/>
        <end position="1022"/>
    </location>
</feature>
<dbReference type="Pfam" id="PF00041">
    <property type="entry name" value="fn3"/>
    <property type="match status" value="5"/>
</dbReference>
<dbReference type="PROSITE" id="PS50002">
    <property type="entry name" value="SH3"/>
    <property type="match status" value="1"/>
</dbReference>
<evidence type="ECO:0000313" key="9">
    <source>
        <dbReference type="Proteomes" id="UP001159363"/>
    </source>
</evidence>
<feature type="domain" description="Fibronectin type-III" evidence="7">
    <location>
        <begin position="1510"/>
        <end position="1614"/>
    </location>
</feature>
<evidence type="ECO:0000259" key="6">
    <source>
        <dbReference type="PROSITE" id="PS50835"/>
    </source>
</evidence>
<dbReference type="Proteomes" id="UP001159363">
    <property type="component" value="Chromosome 1"/>
</dbReference>
<dbReference type="SMART" id="SM00408">
    <property type="entry name" value="IGc2"/>
    <property type="match status" value="8"/>
</dbReference>
<dbReference type="InterPro" id="IPR050964">
    <property type="entry name" value="Striated_Muscle_Regulatory"/>
</dbReference>
<evidence type="ECO:0000256" key="4">
    <source>
        <dbReference type="PROSITE-ProRule" id="PRU00192"/>
    </source>
</evidence>
<dbReference type="PRINTS" id="PR00014">
    <property type="entry name" value="FNTYPEIII"/>
</dbReference>
<reference evidence="8 9" key="1">
    <citation type="submission" date="2023-02" db="EMBL/GenBank/DDBJ databases">
        <title>LHISI_Scaffold_Assembly.</title>
        <authorList>
            <person name="Stuart O.P."/>
            <person name="Cleave R."/>
            <person name="Magrath M.J.L."/>
            <person name="Mikheyev A.S."/>
        </authorList>
    </citation>
    <scope>NUCLEOTIDE SEQUENCE [LARGE SCALE GENOMIC DNA]</scope>
    <source>
        <strain evidence="8">Daus_M_001</strain>
        <tissue evidence="8">Leg muscle</tissue>
    </source>
</reference>
<organism evidence="8 9">
    <name type="scientific">Dryococelus australis</name>
    <dbReference type="NCBI Taxonomy" id="614101"/>
    <lineage>
        <taxon>Eukaryota</taxon>
        <taxon>Metazoa</taxon>
        <taxon>Ecdysozoa</taxon>
        <taxon>Arthropoda</taxon>
        <taxon>Hexapoda</taxon>
        <taxon>Insecta</taxon>
        <taxon>Pterygota</taxon>
        <taxon>Neoptera</taxon>
        <taxon>Polyneoptera</taxon>
        <taxon>Phasmatodea</taxon>
        <taxon>Verophasmatodea</taxon>
        <taxon>Anareolatae</taxon>
        <taxon>Phasmatidae</taxon>
        <taxon>Eurycanthinae</taxon>
        <taxon>Dryococelus</taxon>
    </lineage>
</organism>
<evidence type="ECO:0000259" key="5">
    <source>
        <dbReference type="PROSITE" id="PS50002"/>
    </source>
</evidence>
<keyword evidence="9" id="KW-1185">Reference proteome</keyword>
<feature type="domain" description="Fibronectin type-III" evidence="7">
    <location>
        <begin position="1620"/>
        <end position="1719"/>
    </location>
</feature>
<feature type="domain" description="Ig-like" evidence="6">
    <location>
        <begin position="607"/>
        <end position="697"/>
    </location>
</feature>
<dbReference type="InterPro" id="IPR036028">
    <property type="entry name" value="SH3-like_dom_sf"/>
</dbReference>
<gene>
    <name evidence="8" type="ORF">PR048_003503</name>
</gene>
<comment type="caution">
    <text evidence="8">The sequence shown here is derived from an EMBL/GenBank/DDBJ whole genome shotgun (WGS) entry which is preliminary data.</text>
</comment>
<accession>A0ABQ9IN82</accession>
<dbReference type="PROSITE" id="PS50853">
    <property type="entry name" value="FN3"/>
    <property type="match status" value="5"/>
</dbReference>
<dbReference type="PANTHER" id="PTHR13817">
    <property type="entry name" value="TITIN"/>
    <property type="match status" value="1"/>
</dbReference>